<comment type="caution">
    <text evidence="1">The sequence shown here is derived from an EMBL/GenBank/DDBJ whole genome shotgun (WGS) entry which is preliminary data.</text>
</comment>
<evidence type="ECO:0000313" key="1">
    <source>
        <dbReference type="EMBL" id="CAB3978125.1"/>
    </source>
</evidence>
<protein>
    <submittedName>
        <fullName evidence="1">Uncharacterized protein</fullName>
    </submittedName>
</protein>
<dbReference type="AlphaFoldDB" id="A0A7D9H9M2"/>
<organism evidence="1 2">
    <name type="scientific">Paramuricea clavata</name>
    <name type="common">Red gorgonian</name>
    <name type="synonym">Violescent sea-whip</name>
    <dbReference type="NCBI Taxonomy" id="317549"/>
    <lineage>
        <taxon>Eukaryota</taxon>
        <taxon>Metazoa</taxon>
        <taxon>Cnidaria</taxon>
        <taxon>Anthozoa</taxon>
        <taxon>Octocorallia</taxon>
        <taxon>Malacalcyonacea</taxon>
        <taxon>Plexauridae</taxon>
        <taxon>Paramuricea</taxon>
    </lineage>
</organism>
<accession>A0A7D9H9M2</accession>
<dbReference type="EMBL" id="CACRXK020000090">
    <property type="protein sequence ID" value="CAB3978125.1"/>
    <property type="molecule type" value="Genomic_DNA"/>
</dbReference>
<evidence type="ECO:0000313" key="2">
    <source>
        <dbReference type="Proteomes" id="UP001152795"/>
    </source>
</evidence>
<keyword evidence="2" id="KW-1185">Reference proteome</keyword>
<reference evidence="1" key="1">
    <citation type="submission" date="2020-04" db="EMBL/GenBank/DDBJ databases">
        <authorList>
            <person name="Alioto T."/>
            <person name="Alioto T."/>
            <person name="Gomez Garrido J."/>
        </authorList>
    </citation>
    <scope>NUCLEOTIDE SEQUENCE</scope>
    <source>
        <strain evidence="1">A484AB</strain>
    </source>
</reference>
<sequence length="124" mass="14547">MECETESTETMIIFWNLLNEVLEAYLQEQKDTNTIPKDGLSTSMVENGRQVEQFMEFAVNEKTVFKQSVVHHTKNLKNLKTQQKFKTLADKLMTSATPKFYDEVYNEIREFIENKPKKQGFLSL</sequence>
<gene>
    <name evidence="1" type="ORF">PACLA_8A026276</name>
</gene>
<dbReference type="Proteomes" id="UP001152795">
    <property type="component" value="Unassembled WGS sequence"/>
</dbReference>
<proteinExistence type="predicted"/>
<name>A0A7D9H9M2_PARCT</name>